<sequence length="114" mass="12828">MKVAFLVKVLLNMYLLIEMTFENEEVALELVSNGVDNNHSYSALVQRVRSLIDPHWDAELFHVFWESNQVADLMAKLSHSLAEGIHVFDSSHVGLRTILAADLNGPLVPRLCVN</sequence>
<evidence type="ECO:0000256" key="1">
    <source>
        <dbReference type="SAM" id="SignalP"/>
    </source>
</evidence>
<dbReference type="PANTHER" id="PTHR34023:SF4">
    <property type="entry name" value="RNASE H TYPE-1 DOMAIN-CONTAINING PROTEIN"/>
    <property type="match status" value="1"/>
</dbReference>
<keyword evidence="1" id="KW-0732">Signal</keyword>
<evidence type="ECO:0000313" key="3">
    <source>
        <dbReference type="Proteomes" id="UP000634136"/>
    </source>
</evidence>
<accession>A0A834TK46</accession>
<reference evidence="2" key="1">
    <citation type="submission" date="2020-09" db="EMBL/GenBank/DDBJ databases">
        <title>Genome-Enabled Discovery of Anthraquinone Biosynthesis in Senna tora.</title>
        <authorList>
            <person name="Kang S.-H."/>
            <person name="Pandey R.P."/>
            <person name="Lee C.-M."/>
            <person name="Sim J.-S."/>
            <person name="Jeong J.-T."/>
            <person name="Choi B.-S."/>
            <person name="Jung M."/>
            <person name="Ginzburg D."/>
            <person name="Zhao K."/>
            <person name="Won S.Y."/>
            <person name="Oh T.-J."/>
            <person name="Yu Y."/>
            <person name="Kim N.-H."/>
            <person name="Lee O.R."/>
            <person name="Lee T.-H."/>
            <person name="Bashyal P."/>
            <person name="Kim T.-S."/>
            <person name="Lee W.-H."/>
            <person name="Kawkins C."/>
            <person name="Kim C.-K."/>
            <person name="Kim J.S."/>
            <person name="Ahn B.O."/>
            <person name="Rhee S.Y."/>
            <person name="Sohng J.K."/>
        </authorList>
    </citation>
    <scope>NUCLEOTIDE SEQUENCE</scope>
    <source>
        <tissue evidence="2">Leaf</tissue>
    </source>
</reference>
<gene>
    <name evidence="2" type="ORF">G2W53_021742</name>
</gene>
<protein>
    <submittedName>
        <fullName evidence="2">Putative ribonuclease H protein</fullName>
    </submittedName>
</protein>
<dbReference type="Proteomes" id="UP000634136">
    <property type="component" value="Unassembled WGS sequence"/>
</dbReference>
<dbReference type="OrthoDB" id="1433347at2759"/>
<dbReference type="AlphaFoldDB" id="A0A834TK46"/>
<organism evidence="2 3">
    <name type="scientific">Senna tora</name>
    <dbReference type="NCBI Taxonomy" id="362788"/>
    <lineage>
        <taxon>Eukaryota</taxon>
        <taxon>Viridiplantae</taxon>
        <taxon>Streptophyta</taxon>
        <taxon>Embryophyta</taxon>
        <taxon>Tracheophyta</taxon>
        <taxon>Spermatophyta</taxon>
        <taxon>Magnoliopsida</taxon>
        <taxon>eudicotyledons</taxon>
        <taxon>Gunneridae</taxon>
        <taxon>Pentapetalae</taxon>
        <taxon>rosids</taxon>
        <taxon>fabids</taxon>
        <taxon>Fabales</taxon>
        <taxon>Fabaceae</taxon>
        <taxon>Caesalpinioideae</taxon>
        <taxon>Cassia clade</taxon>
        <taxon>Senna</taxon>
    </lineage>
</organism>
<proteinExistence type="predicted"/>
<feature type="chain" id="PRO_5032556733" evidence="1">
    <location>
        <begin position="20"/>
        <end position="114"/>
    </location>
</feature>
<name>A0A834TK46_9FABA</name>
<keyword evidence="3" id="KW-1185">Reference proteome</keyword>
<dbReference type="PANTHER" id="PTHR34023">
    <property type="entry name" value="RNASE H DOMAIN-CONTAINING PROTEIN"/>
    <property type="match status" value="1"/>
</dbReference>
<dbReference type="EMBL" id="JAAIUW010000007">
    <property type="protein sequence ID" value="KAF7823598.1"/>
    <property type="molecule type" value="Genomic_DNA"/>
</dbReference>
<feature type="signal peptide" evidence="1">
    <location>
        <begin position="1"/>
        <end position="19"/>
    </location>
</feature>
<evidence type="ECO:0000313" key="2">
    <source>
        <dbReference type="EMBL" id="KAF7823598.1"/>
    </source>
</evidence>
<comment type="caution">
    <text evidence="2">The sequence shown here is derived from an EMBL/GenBank/DDBJ whole genome shotgun (WGS) entry which is preliminary data.</text>
</comment>